<protein>
    <submittedName>
        <fullName evidence="2">ATP synthase F0 subunit 8</fullName>
        <ecNumber evidence="2">3.6.3.14</ecNumber>
    </submittedName>
</protein>
<accession>G9ISZ0</accession>
<organism evidence="2">
    <name type="scientific">Pennaria disticha</name>
    <dbReference type="NCBI Taxonomy" id="264068"/>
    <lineage>
        <taxon>Eukaryota</taxon>
        <taxon>Metazoa</taxon>
        <taxon>Cnidaria</taxon>
        <taxon>Hydrozoa</taxon>
        <taxon>Hydroidolina</taxon>
        <taxon>Anthoathecata</taxon>
        <taxon>Capitata</taxon>
        <taxon>Pennariidae</taxon>
        <taxon>Pennaria</taxon>
    </lineage>
</organism>
<feature type="transmembrane region" description="Helical" evidence="1">
    <location>
        <begin position="12"/>
        <end position="36"/>
    </location>
</feature>
<reference evidence="2" key="1">
    <citation type="journal article" date="2012" name="Genome Biol. Evol.">
        <title>Evolution of linear mitochondrial genomes in medusozoan cnidarians.</title>
        <authorList>
            <person name="Kayal E."/>
            <person name="Bentlage B."/>
            <person name="Collins A.G."/>
            <person name="Kayal M."/>
            <person name="Pirro S."/>
            <person name="Lavrov D.V."/>
        </authorList>
    </citation>
    <scope>NUCLEOTIDE SEQUENCE</scope>
</reference>
<evidence type="ECO:0000256" key="1">
    <source>
        <dbReference type="SAM" id="Phobius"/>
    </source>
</evidence>
<dbReference type="AlphaFoldDB" id="G9ISZ0"/>
<keyword evidence="1" id="KW-0472">Membrane</keyword>
<proteinExistence type="predicted"/>
<keyword evidence="1" id="KW-1133">Transmembrane helix</keyword>
<keyword evidence="2" id="KW-0496">Mitochondrion</keyword>
<gene>
    <name evidence="2" type="primary">atp8</name>
</gene>
<dbReference type="EMBL" id="JN700950">
    <property type="protein sequence ID" value="AER54639.1"/>
    <property type="molecule type" value="Genomic_DNA"/>
</dbReference>
<geneLocation type="mitochondrion" evidence="2"/>
<keyword evidence="2" id="KW-0378">Hydrolase</keyword>
<dbReference type="GO" id="GO:0016787">
    <property type="term" value="F:hydrolase activity"/>
    <property type="evidence" value="ECO:0007669"/>
    <property type="project" value="UniProtKB-KW"/>
</dbReference>
<sequence length="69" mass="8323">MSQLDLSLALSQLLGLFLILYIYYIFINDIIIKYFYIEQFRNKQKIILINKLEEKKDININIVKKILNN</sequence>
<keyword evidence="1" id="KW-0812">Transmembrane</keyword>
<evidence type="ECO:0000313" key="2">
    <source>
        <dbReference type="EMBL" id="AER54639.1"/>
    </source>
</evidence>
<name>G9ISZ0_9CNID</name>
<dbReference type="EC" id="3.6.3.14" evidence="2"/>